<sequence>MRCEEFVDIDEDFVCGDMEWIISLQGSQEKNIGKRPEIQDEKINSMSLNFKGTMLFFFFCCLFASREGAK</sequence>
<reference evidence="1 2" key="1">
    <citation type="submission" date="2021-06" db="EMBL/GenBank/DDBJ databases">
        <title>Caerostris extrusa draft genome.</title>
        <authorList>
            <person name="Kono N."/>
            <person name="Arakawa K."/>
        </authorList>
    </citation>
    <scope>NUCLEOTIDE SEQUENCE [LARGE SCALE GENOMIC DNA]</scope>
</reference>
<dbReference type="Proteomes" id="UP001054945">
    <property type="component" value="Unassembled WGS sequence"/>
</dbReference>
<organism evidence="1 2">
    <name type="scientific">Caerostris extrusa</name>
    <name type="common">Bark spider</name>
    <name type="synonym">Caerostris bankana</name>
    <dbReference type="NCBI Taxonomy" id="172846"/>
    <lineage>
        <taxon>Eukaryota</taxon>
        <taxon>Metazoa</taxon>
        <taxon>Ecdysozoa</taxon>
        <taxon>Arthropoda</taxon>
        <taxon>Chelicerata</taxon>
        <taxon>Arachnida</taxon>
        <taxon>Araneae</taxon>
        <taxon>Araneomorphae</taxon>
        <taxon>Entelegynae</taxon>
        <taxon>Araneoidea</taxon>
        <taxon>Araneidae</taxon>
        <taxon>Caerostris</taxon>
    </lineage>
</organism>
<comment type="caution">
    <text evidence="1">The sequence shown here is derived from an EMBL/GenBank/DDBJ whole genome shotgun (WGS) entry which is preliminary data.</text>
</comment>
<accession>A0AAV4UBL5</accession>
<evidence type="ECO:0000313" key="2">
    <source>
        <dbReference type="Proteomes" id="UP001054945"/>
    </source>
</evidence>
<name>A0AAV4UBL5_CAEEX</name>
<protein>
    <recommendedName>
        <fullName evidence="3">MATH domain-containing protein</fullName>
    </recommendedName>
</protein>
<gene>
    <name evidence="1" type="ORF">CEXT_373171</name>
</gene>
<proteinExistence type="predicted"/>
<keyword evidence="2" id="KW-1185">Reference proteome</keyword>
<evidence type="ECO:0000313" key="1">
    <source>
        <dbReference type="EMBL" id="GIY55184.1"/>
    </source>
</evidence>
<dbReference type="EMBL" id="BPLR01012612">
    <property type="protein sequence ID" value="GIY55184.1"/>
    <property type="molecule type" value="Genomic_DNA"/>
</dbReference>
<dbReference type="AlphaFoldDB" id="A0AAV4UBL5"/>
<evidence type="ECO:0008006" key="3">
    <source>
        <dbReference type="Google" id="ProtNLM"/>
    </source>
</evidence>